<dbReference type="GO" id="GO:0005524">
    <property type="term" value="F:ATP binding"/>
    <property type="evidence" value="ECO:0007669"/>
    <property type="project" value="InterPro"/>
</dbReference>
<dbReference type="Pfam" id="PF00069">
    <property type="entry name" value="Pkinase"/>
    <property type="match status" value="1"/>
</dbReference>
<dbReference type="InterPro" id="IPR008271">
    <property type="entry name" value="Ser/Thr_kinase_AS"/>
</dbReference>
<reference evidence="3" key="1">
    <citation type="submission" date="2020-06" db="EMBL/GenBank/DDBJ databases">
        <title>A chromosome-scale genome assembly of Talaromyces rugulosus W13939.</title>
        <authorList>
            <person name="Wang B."/>
            <person name="Guo L."/>
            <person name="Ye K."/>
            <person name="Wang L."/>
        </authorList>
    </citation>
    <scope>NUCLEOTIDE SEQUENCE [LARGE SCALE GENOMIC DNA]</scope>
    <source>
        <strain evidence="3">W13939</strain>
    </source>
</reference>
<dbReference type="KEGG" id="trg:TRUGW13939_02857"/>
<sequence>MASEKSYDNLCHDIYMRLYSQLERKDEERYRFAPAGTAKGVLHRDILMRFFQSLLSRRRNAIDEFGLSEEDLVHRINERQLHNFLAILMFATCRIQAAKIFTTQLVAGDEWPVMSSAGNKFHVLPAGREELLELFHDDIVTVDKFLTTQACFCPVTIQRREEVIVRSLEEHRLPYIAEKLLSQGSFGIVYKVKIAKGHFYDSRSETVNPDYTEIARKDYRISENAHIEHEIMGKILNSSSWECRNIVENYGSLHISPTKYSLFMPLAICDLMAYMREIRQTKPGDVIEKAKIIKSAIGLAAGLNFLHNKLKTSDEEDLVCYHMDLKPDNILIFRETSNNETNYIWKISDFGMARVKLRNRYHNSESERDFNSWFVQHKKTQDQSSLATLNRRGEGTYLAPESISAIPSMKTESDVWSLGCVISVVFTYLEEGGDGVARYQDARLKDNQADGIDRFFLRGTRFTSSKVHPIIKKWHSGLIDKAGQRDDREGRAVKFILRYLEKSVFEINQAKRDGVIAVEEALRETFRKYKELEAARENIPEKRKRLSSSVKPLRWHSSDDPQVERWNLFPSEAFKGCAISPDGNLVAYWTDDKISLYTSESLRLQNLHTASPASNYLLETKYNTTRMWKAVALTQRYLVASTTGGDFQCYIFKLEGGTSVDYSLDRCYKVSLPRSEISKLAISPDNKDLACILHNKEEPQSTSTLIRAPLSELIRIGEKPHNYPVKGALVNEFAIDDQLDTHDDDPWWLGKLDWPGTDITQFLFSTTSDIYLVVRPELTARSIEHKIPIIHIDLRTKRLDTLIIGSLGADSIPSSTLFTTFAPFRKQAATCAVVTREKQLHIQNLMGNGLSPAIQNRINNYRVLKLMMGWHDEKMFALGTPPASHKMLLLEMTIPQSGADKIYVKELAQLPGLSCDDEFVEMLSDDKSEQRHVLIATLAGANQCAIYRVPLLAS</sequence>
<accession>A0A7H8QPG4</accession>
<dbReference type="OrthoDB" id="5986190at2759"/>
<dbReference type="PANTHER" id="PTHR24359:SF1">
    <property type="entry name" value="INHIBITOR OF NUCLEAR FACTOR KAPPA-B KINASE EPSILON SUBUNIT HOMOLOG 1-RELATED"/>
    <property type="match status" value="1"/>
</dbReference>
<dbReference type="AlphaFoldDB" id="A0A7H8QPG4"/>
<dbReference type="PROSITE" id="PS50011">
    <property type="entry name" value="PROTEIN_KINASE_DOM"/>
    <property type="match status" value="1"/>
</dbReference>
<name>A0A7H8QPG4_TALRU</name>
<dbReference type="PANTHER" id="PTHR24359">
    <property type="entry name" value="SERINE/THREONINE-PROTEIN KINASE SBK1"/>
    <property type="match status" value="1"/>
</dbReference>
<dbReference type="InterPro" id="IPR011009">
    <property type="entry name" value="Kinase-like_dom_sf"/>
</dbReference>
<evidence type="ECO:0000259" key="1">
    <source>
        <dbReference type="PROSITE" id="PS50011"/>
    </source>
</evidence>
<dbReference type="SUPFAM" id="SSF82171">
    <property type="entry name" value="DPP6 N-terminal domain-like"/>
    <property type="match status" value="1"/>
</dbReference>
<gene>
    <name evidence="2" type="ORF">TRUGW13939_02857</name>
</gene>
<dbReference type="Proteomes" id="UP000509510">
    <property type="component" value="Chromosome II"/>
</dbReference>
<organism evidence="2 3">
    <name type="scientific">Talaromyces rugulosus</name>
    <name type="common">Penicillium rugulosum</name>
    <dbReference type="NCBI Taxonomy" id="121627"/>
    <lineage>
        <taxon>Eukaryota</taxon>
        <taxon>Fungi</taxon>
        <taxon>Dikarya</taxon>
        <taxon>Ascomycota</taxon>
        <taxon>Pezizomycotina</taxon>
        <taxon>Eurotiomycetes</taxon>
        <taxon>Eurotiomycetidae</taxon>
        <taxon>Eurotiales</taxon>
        <taxon>Trichocomaceae</taxon>
        <taxon>Talaromyces</taxon>
        <taxon>Talaromyces sect. Islandici</taxon>
    </lineage>
</organism>
<dbReference type="Gene3D" id="1.10.510.10">
    <property type="entry name" value="Transferase(Phosphotransferase) domain 1"/>
    <property type="match status" value="1"/>
</dbReference>
<protein>
    <recommendedName>
        <fullName evidence="1">Protein kinase domain-containing protein</fullName>
    </recommendedName>
</protein>
<dbReference type="EMBL" id="CP055899">
    <property type="protein sequence ID" value="QKX55759.1"/>
    <property type="molecule type" value="Genomic_DNA"/>
</dbReference>
<proteinExistence type="predicted"/>
<dbReference type="PROSITE" id="PS00108">
    <property type="entry name" value="PROTEIN_KINASE_ST"/>
    <property type="match status" value="1"/>
</dbReference>
<dbReference type="SUPFAM" id="SSF56112">
    <property type="entry name" value="Protein kinase-like (PK-like)"/>
    <property type="match status" value="1"/>
</dbReference>
<feature type="domain" description="Protein kinase" evidence="1">
    <location>
        <begin position="175"/>
        <end position="526"/>
    </location>
</feature>
<dbReference type="GO" id="GO:0004674">
    <property type="term" value="F:protein serine/threonine kinase activity"/>
    <property type="evidence" value="ECO:0007669"/>
    <property type="project" value="TreeGrafter"/>
</dbReference>
<dbReference type="RefSeq" id="XP_035341937.1">
    <property type="nucleotide sequence ID" value="XM_035486044.1"/>
</dbReference>
<dbReference type="GeneID" id="55990364"/>
<keyword evidence="3" id="KW-1185">Reference proteome</keyword>
<dbReference type="SMART" id="SM00220">
    <property type="entry name" value="S_TKc"/>
    <property type="match status" value="1"/>
</dbReference>
<evidence type="ECO:0000313" key="2">
    <source>
        <dbReference type="EMBL" id="QKX55759.1"/>
    </source>
</evidence>
<dbReference type="InterPro" id="IPR000719">
    <property type="entry name" value="Prot_kinase_dom"/>
</dbReference>
<evidence type="ECO:0000313" key="3">
    <source>
        <dbReference type="Proteomes" id="UP000509510"/>
    </source>
</evidence>